<evidence type="ECO:0000256" key="3">
    <source>
        <dbReference type="ARBA" id="ARBA00023125"/>
    </source>
</evidence>
<dbReference type="GO" id="GO:0033314">
    <property type="term" value="P:mitotic DNA replication checkpoint signaling"/>
    <property type="evidence" value="ECO:0007669"/>
    <property type="project" value="TreeGrafter"/>
</dbReference>
<comment type="subcellular location">
    <subcellularLocation>
        <location evidence="1">Nucleus</location>
    </subcellularLocation>
</comment>
<dbReference type="EnsemblMetazoa" id="AMEC007407-RA">
    <property type="protein sequence ID" value="AMEC007407-PA"/>
    <property type="gene ID" value="AMEC007407"/>
</dbReference>
<feature type="region of interest" description="Disordered" evidence="6">
    <location>
        <begin position="242"/>
        <end position="328"/>
    </location>
</feature>
<dbReference type="Gene3D" id="2.40.50.140">
    <property type="entry name" value="Nucleic acid-binding proteins"/>
    <property type="match status" value="1"/>
</dbReference>
<dbReference type="GO" id="GO:0005634">
    <property type="term" value="C:nucleus"/>
    <property type="evidence" value="ECO:0007669"/>
    <property type="project" value="UniProtKB-SubCell"/>
</dbReference>
<dbReference type="GO" id="GO:0007095">
    <property type="term" value="P:mitotic G2 DNA damage checkpoint signaling"/>
    <property type="evidence" value="ECO:0007669"/>
    <property type="project" value="TreeGrafter"/>
</dbReference>
<feature type="compositionally biased region" description="Acidic residues" evidence="6">
    <location>
        <begin position="525"/>
        <end position="553"/>
    </location>
</feature>
<dbReference type="PANTHER" id="PTHR14396">
    <property type="entry name" value="CLASPIN"/>
    <property type="match status" value="1"/>
</dbReference>
<evidence type="ECO:0008006" key="9">
    <source>
        <dbReference type="Google" id="ProtNLM"/>
    </source>
</evidence>
<name>A0A182TSA2_9DIPT</name>
<dbReference type="SUPFAM" id="SSF50249">
    <property type="entry name" value="Nucleic acid-binding proteins"/>
    <property type="match status" value="1"/>
</dbReference>
<feature type="compositionally biased region" description="Basic residues" evidence="6">
    <location>
        <begin position="798"/>
        <end position="807"/>
    </location>
</feature>
<feature type="region of interest" description="Disordered" evidence="6">
    <location>
        <begin position="644"/>
        <end position="870"/>
    </location>
</feature>
<dbReference type="STRING" id="34690.A0A182TSA2"/>
<dbReference type="Pfam" id="PF00436">
    <property type="entry name" value="SSB"/>
    <property type="match status" value="1"/>
</dbReference>
<dbReference type="VEuPathDB" id="VectorBase:AMEC007407"/>
<feature type="region of interest" description="Disordered" evidence="6">
    <location>
        <begin position="981"/>
        <end position="1004"/>
    </location>
</feature>
<accession>A0A182TSA2</accession>
<evidence type="ECO:0000313" key="8">
    <source>
        <dbReference type="Proteomes" id="UP000075902"/>
    </source>
</evidence>
<feature type="compositionally biased region" description="Polar residues" evidence="6">
    <location>
        <begin position="79"/>
        <end position="93"/>
    </location>
</feature>
<feature type="compositionally biased region" description="Acidic residues" evidence="6">
    <location>
        <begin position="673"/>
        <end position="682"/>
    </location>
</feature>
<evidence type="ECO:0000256" key="2">
    <source>
        <dbReference type="ARBA" id="ARBA00022553"/>
    </source>
</evidence>
<dbReference type="GO" id="GO:0010997">
    <property type="term" value="F:anaphase-promoting complex binding"/>
    <property type="evidence" value="ECO:0007669"/>
    <property type="project" value="TreeGrafter"/>
</dbReference>
<evidence type="ECO:0000256" key="1">
    <source>
        <dbReference type="ARBA" id="ARBA00004123"/>
    </source>
</evidence>
<dbReference type="GO" id="GO:0006260">
    <property type="term" value="P:DNA replication"/>
    <property type="evidence" value="ECO:0007669"/>
    <property type="project" value="InterPro"/>
</dbReference>
<feature type="compositionally biased region" description="Polar residues" evidence="6">
    <location>
        <begin position="689"/>
        <end position="704"/>
    </location>
</feature>
<protein>
    <recommendedName>
        <fullName evidence="9">Single-stranded DNA-binding protein</fullName>
    </recommendedName>
</protein>
<reference evidence="7" key="2">
    <citation type="submission" date="2020-05" db="UniProtKB">
        <authorList>
            <consortium name="EnsemblMetazoa"/>
        </authorList>
    </citation>
    <scope>IDENTIFICATION</scope>
    <source>
        <strain evidence="7">CM1001059</strain>
    </source>
</reference>
<dbReference type="PROSITE" id="PS50935">
    <property type="entry name" value="SSB"/>
    <property type="match status" value="1"/>
</dbReference>
<feature type="region of interest" description="Disordered" evidence="6">
    <location>
        <begin position="514"/>
        <end position="632"/>
    </location>
</feature>
<keyword evidence="8" id="KW-1185">Reference proteome</keyword>
<dbReference type="PANTHER" id="PTHR14396:SF10">
    <property type="entry name" value="CLASPIN"/>
    <property type="match status" value="1"/>
</dbReference>
<feature type="compositionally biased region" description="Polar residues" evidence="6">
    <location>
        <begin position="294"/>
        <end position="317"/>
    </location>
</feature>
<dbReference type="InterPro" id="IPR000424">
    <property type="entry name" value="Primosome_PriB/ssb"/>
</dbReference>
<dbReference type="NCBIfam" id="TIGR00621">
    <property type="entry name" value="ssb"/>
    <property type="match status" value="1"/>
</dbReference>
<keyword evidence="3 5" id="KW-0238">DNA-binding</keyword>
<sequence>MEYDSDSELHATDTLRCESDSEEDDQRNQNTKLPEEKYDDDGESASKDSEMLETVQESAITDVPKNGSSDEEDQIGHRTVSTGRKSKVSNIIDSESDEEQATPEIGDKEVTPHSDNRVHLNRLQFLLDSDSSIWNTSKIGGRNDHHSSVLALQMTAKQAIEDKQIIQSESQRMAREKYIDVPYHRTKVFSFEEFRARKTICKPDPARDCKESAATANKSIRMNAAQLEEFARQLAERELESQNFFKSESDSAEEAEPEKDVATDAKPDERLENVTMHDLHDKNDQEHVEPNNEGAPSSSIAPANDQSISSNHDTLATETDKPMSEEQMDPIDEIVNRTSDNMEQLMASFSSEAEKTSVPETEPVHINYDLFSNESPAGPSLTSKKASLLANLKLPPCPRLSGSSDMLIDLDSGSLHPKEPSGVDILFQRLAKCSGSAQKPTTPTAKAVSILSTEHGVVKLDTVTLFSSEERPLVHKEPIPGAAYHKLKQVLKEKIDNNRREYIRKREAEFAKKMDLEKAEQGDTAMDEEEEEIELLDEDEEEEDEVDQEEAEEEGTKADADGPQIEALLDDQTLNDEASEADESSSSDEDKEDDQETAGGSKKVGRIIKAFEDSDDELQPANGEPKKLLENATNATTSFTLASEVSESATNNEQNDESLTLLWKNDEEQPDQREEDDEEDDLMALCSGQFATQLPTQKQASFSQGDDHDSAIVSQANPKPLYTQNQEPFGESQLMDLCSGRFETQANDEDPTSGDTGKQDSAPDAEQPTDHSEICVGGRLRLDSSDEETERVESEPKRKVKKQRRKQINISDDEDDVTEPEKTATDVEKATDATSDAGDQEEEEVEEPAEEAEGDEDGERYVDYDSEENEVEVRLTKKEKELMSAKFLENEAELSESEWGSADEDEKDLDRYDVEVADEEQYDQKQLQQELEKIHNRQMLDQDDREVEQLKEFFLEDEEKDGVGRVRQFRWKNVEKTFSLDYDKNGQQDGEGDGEGGGNGSDEETELNWRKMRHERNLLLKEKNIDLSTIDLTATTMLNPADTTAVAGDEQENMLQASGKKRITIIKKGSSTSSAATIKDDNPFLISNSSILQGHKASFLSRDKETLEKLANLIPESEGATSSLITAKARNFVFATLSPAVEKMLQFSKLLARTGLHRAYCTDPTRIEKTVNTVTLLGRVGADPQRRGNDEHPVVMFSVATHSNYKYESGDWMQKTDWHRVVVFKPGLRDAVMSYLKKGQRTMVTGKITYGEITDQEGKQRGTTSIIADDVIFLQN</sequence>
<dbReference type="InterPro" id="IPR024146">
    <property type="entry name" value="Claspin"/>
</dbReference>
<feature type="compositionally biased region" description="Acidic residues" evidence="6">
    <location>
        <begin position="890"/>
        <end position="907"/>
    </location>
</feature>
<feature type="compositionally biased region" description="Acidic residues" evidence="6">
    <location>
        <begin position="838"/>
        <end position="870"/>
    </location>
</feature>
<dbReference type="InterPro" id="IPR012340">
    <property type="entry name" value="NA-bd_OB-fold"/>
</dbReference>
<feature type="compositionally biased region" description="Acidic residues" evidence="6">
    <location>
        <begin position="573"/>
        <end position="596"/>
    </location>
</feature>
<evidence type="ECO:0000313" key="7">
    <source>
        <dbReference type="EnsemblMetazoa" id="AMEC007407-PA"/>
    </source>
</evidence>
<feature type="compositionally biased region" description="Basic and acidic residues" evidence="6">
    <location>
        <begin position="7"/>
        <end position="19"/>
    </location>
</feature>
<evidence type="ECO:0000256" key="5">
    <source>
        <dbReference type="PROSITE-ProRule" id="PRU00252"/>
    </source>
</evidence>
<feature type="compositionally biased region" description="Polar residues" evidence="6">
    <location>
        <begin position="644"/>
        <end position="653"/>
    </location>
</feature>
<dbReference type="InterPro" id="IPR011344">
    <property type="entry name" value="ssDNA-bd"/>
</dbReference>
<feature type="compositionally biased region" description="Polar residues" evidence="6">
    <location>
        <begin position="712"/>
        <end position="727"/>
    </location>
</feature>
<evidence type="ECO:0000256" key="6">
    <source>
        <dbReference type="SAM" id="MobiDB-lite"/>
    </source>
</evidence>
<dbReference type="CDD" id="cd04496">
    <property type="entry name" value="SSB_OBF"/>
    <property type="match status" value="1"/>
</dbReference>
<feature type="compositionally biased region" description="Basic and acidic residues" evidence="6">
    <location>
        <begin position="819"/>
        <end position="831"/>
    </location>
</feature>
<dbReference type="Proteomes" id="UP000075902">
    <property type="component" value="Unassembled WGS sequence"/>
</dbReference>
<evidence type="ECO:0000256" key="4">
    <source>
        <dbReference type="ARBA" id="ARBA00023242"/>
    </source>
</evidence>
<feature type="compositionally biased region" description="Basic and acidic residues" evidence="6">
    <location>
        <begin position="258"/>
        <end position="290"/>
    </location>
</feature>
<dbReference type="GO" id="GO:0003697">
    <property type="term" value="F:single-stranded DNA binding"/>
    <property type="evidence" value="ECO:0007669"/>
    <property type="project" value="InterPro"/>
</dbReference>
<organism evidence="7 8">
    <name type="scientific">Anopheles melas</name>
    <dbReference type="NCBI Taxonomy" id="34690"/>
    <lineage>
        <taxon>Eukaryota</taxon>
        <taxon>Metazoa</taxon>
        <taxon>Ecdysozoa</taxon>
        <taxon>Arthropoda</taxon>
        <taxon>Hexapoda</taxon>
        <taxon>Insecta</taxon>
        <taxon>Pterygota</taxon>
        <taxon>Neoptera</taxon>
        <taxon>Endopterygota</taxon>
        <taxon>Diptera</taxon>
        <taxon>Nematocera</taxon>
        <taxon>Culicoidea</taxon>
        <taxon>Culicidae</taxon>
        <taxon>Anophelinae</taxon>
        <taxon>Anopheles</taxon>
    </lineage>
</organism>
<dbReference type="FunFam" id="2.40.50.140:FF:000269">
    <property type="entry name" value="Single-stranded DNA-binding protein"/>
    <property type="match status" value="1"/>
</dbReference>
<reference evidence="8" key="1">
    <citation type="submission" date="2014-01" db="EMBL/GenBank/DDBJ databases">
        <title>The Genome Sequence of Anopheles melas CM1001059_A (V2).</title>
        <authorList>
            <consortium name="The Broad Institute Genomics Platform"/>
            <person name="Neafsey D.E."/>
            <person name="Besansky N."/>
            <person name="Howell P."/>
            <person name="Walton C."/>
            <person name="Young S.K."/>
            <person name="Zeng Q."/>
            <person name="Gargeya S."/>
            <person name="Fitzgerald M."/>
            <person name="Haas B."/>
            <person name="Abouelleil A."/>
            <person name="Allen A.W."/>
            <person name="Alvarado L."/>
            <person name="Arachchi H.M."/>
            <person name="Berlin A.M."/>
            <person name="Chapman S.B."/>
            <person name="Gainer-Dewar J."/>
            <person name="Goldberg J."/>
            <person name="Griggs A."/>
            <person name="Gujja S."/>
            <person name="Hansen M."/>
            <person name="Howarth C."/>
            <person name="Imamovic A."/>
            <person name="Ireland A."/>
            <person name="Larimer J."/>
            <person name="McCowan C."/>
            <person name="Murphy C."/>
            <person name="Pearson M."/>
            <person name="Poon T.W."/>
            <person name="Priest M."/>
            <person name="Roberts A."/>
            <person name="Saif S."/>
            <person name="Shea T."/>
            <person name="Sisk P."/>
            <person name="Sykes S."/>
            <person name="Wortman J."/>
            <person name="Nusbaum C."/>
            <person name="Birren B."/>
        </authorList>
    </citation>
    <scope>NUCLEOTIDE SEQUENCE [LARGE SCALE GENOMIC DNA]</scope>
    <source>
        <strain evidence="8">CM1001059</strain>
    </source>
</reference>
<proteinExistence type="inferred from homology"/>
<feature type="region of interest" description="Disordered" evidence="6">
    <location>
        <begin position="1"/>
        <end position="113"/>
    </location>
</feature>
<dbReference type="HAMAP" id="MF_00984">
    <property type="entry name" value="SSB"/>
    <property type="match status" value="1"/>
</dbReference>
<dbReference type="AlphaFoldDB" id="A0A182TSA2"/>
<keyword evidence="4" id="KW-0539">Nucleus</keyword>
<feature type="region of interest" description="Disordered" evidence="6">
    <location>
        <begin position="888"/>
        <end position="912"/>
    </location>
</feature>
<keyword evidence="2" id="KW-0597">Phosphoprotein</keyword>